<dbReference type="GO" id="GO:0004462">
    <property type="term" value="F:lactoylglutathione lyase activity"/>
    <property type="evidence" value="ECO:0007669"/>
    <property type="project" value="InterPro"/>
</dbReference>
<proteinExistence type="predicted"/>
<dbReference type="PROSITE" id="PS00934">
    <property type="entry name" value="GLYOXALASE_I_1"/>
    <property type="match status" value="1"/>
</dbReference>
<dbReference type="PROSITE" id="PS51819">
    <property type="entry name" value="VOC"/>
    <property type="match status" value="2"/>
</dbReference>
<dbReference type="InterPro" id="IPR029068">
    <property type="entry name" value="Glyas_Bleomycin-R_OHBP_Dase"/>
</dbReference>
<evidence type="ECO:0000313" key="4">
    <source>
        <dbReference type="Proteomes" id="UP001172737"/>
    </source>
</evidence>
<dbReference type="InterPro" id="IPR018146">
    <property type="entry name" value="Glyoxalase_1_CS"/>
</dbReference>
<gene>
    <name evidence="3" type="ORF">QQX10_11405</name>
</gene>
<protein>
    <submittedName>
        <fullName evidence="3">VOC family protein</fullName>
    </submittedName>
</protein>
<dbReference type="SUPFAM" id="SSF54593">
    <property type="entry name" value="Glyoxalase/Bleomycin resistance protein/Dihydroxybiphenyl dioxygenase"/>
    <property type="match status" value="2"/>
</dbReference>
<feature type="domain" description="VOC" evidence="2">
    <location>
        <begin position="177"/>
        <end position="293"/>
    </location>
</feature>
<name>A0AAW7M591_9MICO</name>
<organism evidence="3 4">
    <name type="scientific">Demequina lignilytica</name>
    <dbReference type="NCBI Taxonomy" id="3051663"/>
    <lineage>
        <taxon>Bacteria</taxon>
        <taxon>Bacillati</taxon>
        <taxon>Actinomycetota</taxon>
        <taxon>Actinomycetes</taxon>
        <taxon>Micrococcales</taxon>
        <taxon>Demequinaceae</taxon>
        <taxon>Demequina</taxon>
    </lineage>
</organism>
<comment type="caution">
    <text evidence="3">The sequence shown here is derived from an EMBL/GenBank/DDBJ whole genome shotgun (WGS) entry which is preliminary data.</text>
</comment>
<dbReference type="PANTHER" id="PTHR43279:SF1">
    <property type="entry name" value="CATECHOL-2,3-DIOXYGENASE"/>
    <property type="match status" value="1"/>
</dbReference>
<dbReference type="Pfam" id="PF00903">
    <property type="entry name" value="Glyoxalase"/>
    <property type="match status" value="2"/>
</dbReference>
<reference evidence="3" key="1">
    <citation type="submission" date="2023-06" db="EMBL/GenBank/DDBJ databases">
        <title>Sysu t00039.</title>
        <authorList>
            <person name="Gao L."/>
            <person name="Fang B.-Z."/>
            <person name="Li W.-J."/>
        </authorList>
    </citation>
    <scope>NUCLEOTIDE SEQUENCE</scope>
    <source>
        <strain evidence="3">SYSU T00039</strain>
    </source>
</reference>
<dbReference type="Proteomes" id="UP001172737">
    <property type="component" value="Unassembled WGS sequence"/>
</dbReference>
<evidence type="ECO:0000313" key="3">
    <source>
        <dbReference type="EMBL" id="MDN4488770.1"/>
    </source>
</evidence>
<dbReference type="EMBL" id="JAUHPX010000007">
    <property type="protein sequence ID" value="MDN4488770.1"/>
    <property type="molecule type" value="Genomic_DNA"/>
</dbReference>
<dbReference type="RefSeq" id="WP_301121271.1">
    <property type="nucleotide sequence ID" value="NZ_JAUHPX010000007.1"/>
</dbReference>
<feature type="domain" description="VOC" evidence="2">
    <location>
        <begin position="16"/>
        <end position="133"/>
    </location>
</feature>
<evidence type="ECO:0000256" key="1">
    <source>
        <dbReference type="ARBA" id="ARBA00022723"/>
    </source>
</evidence>
<keyword evidence="1" id="KW-0479">Metal-binding</keyword>
<dbReference type="Gene3D" id="3.10.180.10">
    <property type="entry name" value="2,3-Dihydroxybiphenyl 1,2-Dioxygenase, domain 1"/>
    <property type="match status" value="2"/>
</dbReference>
<dbReference type="AlphaFoldDB" id="A0AAW7M591"/>
<dbReference type="PANTHER" id="PTHR43279">
    <property type="entry name" value="CATECHOL-2,3-DIOXYGENASE"/>
    <property type="match status" value="1"/>
</dbReference>
<keyword evidence="4" id="KW-1185">Reference proteome</keyword>
<evidence type="ECO:0000259" key="2">
    <source>
        <dbReference type="PROSITE" id="PS51819"/>
    </source>
</evidence>
<dbReference type="InterPro" id="IPR037523">
    <property type="entry name" value="VOC_core"/>
</dbReference>
<accession>A0AAW7M591</accession>
<dbReference type="InterPro" id="IPR004360">
    <property type="entry name" value="Glyas_Fos-R_dOase_dom"/>
</dbReference>
<dbReference type="GO" id="GO:0046872">
    <property type="term" value="F:metal ion binding"/>
    <property type="evidence" value="ECO:0007669"/>
    <property type="project" value="UniProtKB-KW"/>
</dbReference>
<sequence>MTASPHLSDRIAAGTRMGPVELHVRDLDAMLAYYRDVLALDHLASHGDTHVLGRHGVATVTLTRSPDLPVFDRSGAGLFHTAVLFDTAPGLAAGVARVAQSGLGRYTGSADHLVSEAFYFDDPEGNGVELYLDRPREAWKRDAAGRPLMDTLYLDPNAFLTAHLGEDELAAPTAVAKVGHVHLQVGDIPSAKDFYVGVLGFDEVLDMGSALFVSAGGYHHHIGLNTWNSRGAGPRAASLGLGTMDVVLPAEDDLAALRDRVAHRGGTVDDDGRTVRIRDPWGSELRFTVDGRG</sequence>